<keyword evidence="1" id="KW-0732">Signal</keyword>
<comment type="caution">
    <text evidence="2">The sequence shown here is derived from an EMBL/GenBank/DDBJ whole genome shotgun (WGS) entry which is preliminary data.</text>
</comment>
<keyword evidence="3" id="KW-1185">Reference proteome</keyword>
<sequence length="151" mass="17680">MSTACLQLLFWDYFIILKFGTCHRKKCSRILWARTFMVRCSRRLHLCAIKSSFTRNFKPCSIRRDQWYSSKMIFHFGMQVACKIRKADVIKPMPQKYHHRTRLSPSLVSSLKRELEKLEFYGDSTANSIVGERSPLHEQKVSVECAVNVAS</sequence>
<dbReference type="EMBL" id="BGPR01000010">
    <property type="protein sequence ID" value="GBL76643.1"/>
    <property type="molecule type" value="Genomic_DNA"/>
</dbReference>
<protein>
    <recommendedName>
        <fullName evidence="4">RNase III domain-containing protein</fullName>
    </recommendedName>
</protein>
<accession>A0A4Y2A9Y6</accession>
<gene>
    <name evidence="2" type="ORF">AVEN_53353_1</name>
</gene>
<reference evidence="2 3" key="1">
    <citation type="journal article" date="2019" name="Sci. Rep.">
        <title>Orb-weaving spider Araneus ventricosus genome elucidates the spidroin gene catalogue.</title>
        <authorList>
            <person name="Kono N."/>
            <person name="Nakamura H."/>
            <person name="Ohtoshi R."/>
            <person name="Moran D.A.P."/>
            <person name="Shinohara A."/>
            <person name="Yoshida Y."/>
            <person name="Fujiwara M."/>
            <person name="Mori M."/>
            <person name="Tomita M."/>
            <person name="Arakawa K."/>
        </authorList>
    </citation>
    <scope>NUCLEOTIDE SEQUENCE [LARGE SCALE GENOMIC DNA]</scope>
</reference>
<name>A0A4Y2A9Y6_ARAVE</name>
<proteinExistence type="predicted"/>
<evidence type="ECO:0008006" key="4">
    <source>
        <dbReference type="Google" id="ProtNLM"/>
    </source>
</evidence>
<dbReference type="AlphaFoldDB" id="A0A4Y2A9Y6"/>
<feature type="signal peptide" evidence="1">
    <location>
        <begin position="1"/>
        <end position="20"/>
    </location>
</feature>
<dbReference type="Proteomes" id="UP000499080">
    <property type="component" value="Unassembled WGS sequence"/>
</dbReference>
<organism evidence="2 3">
    <name type="scientific">Araneus ventricosus</name>
    <name type="common">Orbweaver spider</name>
    <name type="synonym">Epeira ventricosa</name>
    <dbReference type="NCBI Taxonomy" id="182803"/>
    <lineage>
        <taxon>Eukaryota</taxon>
        <taxon>Metazoa</taxon>
        <taxon>Ecdysozoa</taxon>
        <taxon>Arthropoda</taxon>
        <taxon>Chelicerata</taxon>
        <taxon>Arachnida</taxon>
        <taxon>Araneae</taxon>
        <taxon>Araneomorphae</taxon>
        <taxon>Entelegynae</taxon>
        <taxon>Araneoidea</taxon>
        <taxon>Araneidae</taxon>
        <taxon>Araneus</taxon>
    </lineage>
</organism>
<evidence type="ECO:0000313" key="3">
    <source>
        <dbReference type="Proteomes" id="UP000499080"/>
    </source>
</evidence>
<feature type="chain" id="PRO_5021336179" description="RNase III domain-containing protein" evidence="1">
    <location>
        <begin position="21"/>
        <end position="151"/>
    </location>
</feature>
<evidence type="ECO:0000313" key="2">
    <source>
        <dbReference type="EMBL" id="GBL76643.1"/>
    </source>
</evidence>
<evidence type="ECO:0000256" key="1">
    <source>
        <dbReference type="SAM" id="SignalP"/>
    </source>
</evidence>